<keyword evidence="2" id="KW-0371">Homeobox</keyword>
<protein>
    <submittedName>
        <fullName evidence="2">Homeobox domain containing protein</fullName>
    </submittedName>
</protein>
<dbReference type="GO" id="GO:0003677">
    <property type="term" value="F:DNA binding"/>
    <property type="evidence" value="ECO:0007669"/>
    <property type="project" value="UniProtKB-KW"/>
</dbReference>
<keyword evidence="3" id="KW-1185">Reference proteome</keyword>
<dbReference type="Proteomes" id="UP000023152">
    <property type="component" value="Unassembled WGS sequence"/>
</dbReference>
<feature type="non-terminal residue" evidence="2">
    <location>
        <position position="1"/>
    </location>
</feature>
<dbReference type="AlphaFoldDB" id="X6MKI4"/>
<accession>X6MKI4</accession>
<comment type="caution">
    <text evidence="2">The sequence shown here is derived from an EMBL/GenBank/DDBJ whole genome shotgun (WGS) entry which is preliminary data.</text>
</comment>
<feature type="region of interest" description="Disordered" evidence="1">
    <location>
        <begin position="43"/>
        <end position="92"/>
    </location>
</feature>
<evidence type="ECO:0000313" key="2">
    <source>
        <dbReference type="EMBL" id="ETO13952.1"/>
    </source>
</evidence>
<sequence length="92" mass="10257">TVHSQDISPFLQEPAIATDTVLATLIMGDPPIEHPNLLISNLKEDSIANDDDNDDNDDDDNEDIDDDDIDDIIAMEDDDNNGNSEMRTRELM</sequence>
<dbReference type="EMBL" id="ASPP01020305">
    <property type="protein sequence ID" value="ETO13952.1"/>
    <property type="molecule type" value="Genomic_DNA"/>
</dbReference>
<gene>
    <name evidence="2" type="ORF">RFI_23416</name>
</gene>
<reference evidence="2 3" key="1">
    <citation type="journal article" date="2013" name="Curr. Biol.">
        <title>The Genome of the Foraminiferan Reticulomyxa filosa.</title>
        <authorList>
            <person name="Glockner G."/>
            <person name="Hulsmann N."/>
            <person name="Schleicher M."/>
            <person name="Noegel A.A."/>
            <person name="Eichinger L."/>
            <person name="Gallinger C."/>
            <person name="Pawlowski J."/>
            <person name="Sierra R."/>
            <person name="Euteneuer U."/>
            <person name="Pillet L."/>
            <person name="Moustafa A."/>
            <person name="Platzer M."/>
            <person name="Groth M."/>
            <person name="Szafranski K."/>
            <person name="Schliwa M."/>
        </authorList>
    </citation>
    <scope>NUCLEOTIDE SEQUENCE [LARGE SCALE GENOMIC DNA]</scope>
</reference>
<organism evidence="2 3">
    <name type="scientific">Reticulomyxa filosa</name>
    <dbReference type="NCBI Taxonomy" id="46433"/>
    <lineage>
        <taxon>Eukaryota</taxon>
        <taxon>Sar</taxon>
        <taxon>Rhizaria</taxon>
        <taxon>Retaria</taxon>
        <taxon>Foraminifera</taxon>
        <taxon>Monothalamids</taxon>
        <taxon>Reticulomyxidae</taxon>
        <taxon>Reticulomyxa</taxon>
    </lineage>
</organism>
<proteinExistence type="predicted"/>
<evidence type="ECO:0000256" key="1">
    <source>
        <dbReference type="SAM" id="MobiDB-lite"/>
    </source>
</evidence>
<feature type="compositionally biased region" description="Acidic residues" evidence="1">
    <location>
        <begin position="47"/>
        <end position="80"/>
    </location>
</feature>
<feature type="non-terminal residue" evidence="2">
    <location>
        <position position="92"/>
    </location>
</feature>
<name>X6MKI4_RETFI</name>
<keyword evidence="2" id="KW-0238">DNA-binding</keyword>
<evidence type="ECO:0000313" key="3">
    <source>
        <dbReference type="Proteomes" id="UP000023152"/>
    </source>
</evidence>